<dbReference type="Proteomes" id="UP001152798">
    <property type="component" value="Chromosome 5"/>
</dbReference>
<comment type="subcellular location">
    <subcellularLocation>
        <location evidence="1 8">Nucleus</location>
    </subcellularLocation>
</comment>
<reference evidence="9" key="1">
    <citation type="submission" date="2022-01" db="EMBL/GenBank/DDBJ databases">
        <authorList>
            <person name="King R."/>
        </authorList>
    </citation>
    <scope>NUCLEOTIDE SEQUENCE</scope>
</reference>
<evidence type="ECO:0000256" key="8">
    <source>
        <dbReference type="RuleBase" id="RU364144"/>
    </source>
</evidence>
<evidence type="ECO:0000256" key="6">
    <source>
        <dbReference type="ARBA" id="ARBA00023163"/>
    </source>
</evidence>
<evidence type="ECO:0000313" key="10">
    <source>
        <dbReference type="Proteomes" id="UP001152798"/>
    </source>
</evidence>
<keyword evidence="7 8" id="KW-0539">Nucleus</keyword>
<dbReference type="OrthoDB" id="150687at2759"/>
<keyword evidence="5 8" id="KW-0010">Activator</keyword>
<dbReference type="GO" id="GO:0016592">
    <property type="term" value="C:mediator complex"/>
    <property type="evidence" value="ECO:0007669"/>
    <property type="project" value="InterPro"/>
</dbReference>
<evidence type="ECO:0000256" key="4">
    <source>
        <dbReference type="ARBA" id="ARBA00023015"/>
    </source>
</evidence>
<sequence length="257" mass="28354">MKMQREEKQLETALDAILLRVNDLKNSIGSMIFKLENESENLNWPNLLDNFALLSSQLVSLSKMLGHDKYPLLRTLAIIPLELSPERDEQLLRLTEGRVAIFSHDLAPDYLRTKPVPEVEQKMIQLEHKASNLSFETVQKQMTAYSKVVGHVWEIVSKAREEWETEGSGRSGSAITSSLADTNTLVAAVAMGKGLKVCDGMGQGQLPPNMMGPSGRPVGGGQLPSNQLQQQMGSMGKVPSGIKTNIKSANQMHPYSR</sequence>
<comment type="function">
    <text evidence="8">Component of the Mediator complex, a coactivator involved in the regulated transcription of nearly all RNA polymerase II-dependent genes. Mediator functions as a bridge to convey information from gene-specific regulatory proteins to the basal RNA polymerase II transcription machinery. Mediator is recruited to promoters by direct interactions with regulatory proteins and serves as a scaffold for the assembly of a functional preinitiation complex with RNA polymerase II and the general transcription factors.</text>
</comment>
<evidence type="ECO:0000256" key="5">
    <source>
        <dbReference type="ARBA" id="ARBA00023159"/>
    </source>
</evidence>
<keyword evidence="10" id="KW-1185">Reference proteome</keyword>
<dbReference type="GO" id="GO:0070847">
    <property type="term" value="C:core mediator complex"/>
    <property type="evidence" value="ECO:0007669"/>
    <property type="project" value="TreeGrafter"/>
</dbReference>
<organism evidence="9 10">
    <name type="scientific">Nezara viridula</name>
    <name type="common">Southern green stink bug</name>
    <name type="synonym">Cimex viridulus</name>
    <dbReference type="NCBI Taxonomy" id="85310"/>
    <lineage>
        <taxon>Eukaryota</taxon>
        <taxon>Metazoa</taxon>
        <taxon>Ecdysozoa</taxon>
        <taxon>Arthropoda</taxon>
        <taxon>Hexapoda</taxon>
        <taxon>Insecta</taxon>
        <taxon>Pterygota</taxon>
        <taxon>Neoptera</taxon>
        <taxon>Paraneoptera</taxon>
        <taxon>Hemiptera</taxon>
        <taxon>Heteroptera</taxon>
        <taxon>Panheteroptera</taxon>
        <taxon>Pentatomomorpha</taxon>
        <taxon>Pentatomoidea</taxon>
        <taxon>Pentatomidae</taxon>
        <taxon>Pentatominae</taxon>
        <taxon>Nezara</taxon>
    </lineage>
</organism>
<dbReference type="GO" id="GO:0000978">
    <property type="term" value="F:RNA polymerase II cis-regulatory region sequence-specific DNA binding"/>
    <property type="evidence" value="ECO:0007669"/>
    <property type="project" value="TreeGrafter"/>
</dbReference>
<dbReference type="PANTHER" id="PTHR13074">
    <property type="entry name" value="MEDIATOR OF RNA POLYMERASE II TRANSCRIPTION SUBUNIT 8"/>
    <property type="match status" value="1"/>
</dbReference>
<dbReference type="PANTHER" id="PTHR13074:SF9">
    <property type="entry name" value="MEDIATOR OF RNA POLYMERASE II TRANSCRIPTION SUBUNIT 8"/>
    <property type="match status" value="1"/>
</dbReference>
<dbReference type="Pfam" id="PF10232">
    <property type="entry name" value="Med8"/>
    <property type="match status" value="1"/>
</dbReference>
<evidence type="ECO:0000313" key="9">
    <source>
        <dbReference type="EMBL" id="CAH1402562.1"/>
    </source>
</evidence>
<evidence type="ECO:0000256" key="1">
    <source>
        <dbReference type="ARBA" id="ARBA00004123"/>
    </source>
</evidence>
<gene>
    <name evidence="8" type="primary">MED8</name>
    <name evidence="9" type="ORF">NEZAVI_LOCUS11357</name>
</gene>
<dbReference type="AlphaFoldDB" id="A0A9P0HIT9"/>
<name>A0A9P0HIT9_NEZVI</name>
<evidence type="ECO:0000256" key="2">
    <source>
        <dbReference type="ARBA" id="ARBA00005716"/>
    </source>
</evidence>
<keyword evidence="6 8" id="KW-0804">Transcription</keyword>
<dbReference type="GO" id="GO:0003712">
    <property type="term" value="F:transcription coregulator activity"/>
    <property type="evidence" value="ECO:0007669"/>
    <property type="project" value="InterPro"/>
</dbReference>
<evidence type="ECO:0000256" key="7">
    <source>
        <dbReference type="ARBA" id="ARBA00023242"/>
    </source>
</evidence>
<dbReference type="GO" id="GO:0006357">
    <property type="term" value="P:regulation of transcription by RNA polymerase II"/>
    <property type="evidence" value="ECO:0007669"/>
    <property type="project" value="InterPro"/>
</dbReference>
<dbReference type="Gene3D" id="1.20.58.1710">
    <property type="match status" value="1"/>
</dbReference>
<comment type="similarity">
    <text evidence="2 8">Belongs to the Mediator complex subunit 8 family.</text>
</comment>
<keyword evidence="4 8" id="KW-0805">Transcription regulation</keyword>
<comment type="subunit">
    <text evidence="3 8">Component of the Mediator complex.</text>
</comment>
<accession>A0A9P0HIT9</accession>
<dbReference type="InterPro" id="IPR019364">
    <property type="entry name" value="Mediatior_Med8_fun/met"/>
</dbReference>
<protein>
    <recommendedName>
        <fullName evidence="8">Mediator of RNA polymerase II transcription subunit 8</fullName>
    </recommendedName>
    <alternativeName>
        <fullName evidence="8">Mediator complex subunit 8</fullName>
    </alternativeName>
</protein>
<proteinExistence type="inferred from homology"/>
<evidence type="ECO:0000256" key="3">
    <source>
        <dbReference type="ARBA" id="ARBA00011837"/>
    </source>
</evidence>
<dbReference type="EMBL" id="OV725081">
    <property type="protein sequence ID" value="CAH1402562.1"/>
    <property type="molecule type" value="Genomic_DNA"/>
</dbReference>